<dbReference type="AlphaFoldDB" id="A0A5C0VEF0"/>
<proteinExistence type="predicted"/>
<gene>
    <name evidence="1" type="ORF">FYC62_04735</name>
</gene>
<evidence type="ECO:0000313" key="1">
    <source>
        <dbReference type="EMBL" id="QEK51055.1"/>
    </source>
</evidence>
<dbReference type="RefSeq" id="WP_039451621.1">
    <property type="nucleotide sequence ID" value="NZ_CP043329.1"/>
</dbReference>
<dbReference type="Proteomes" id="UP000323653">
    <property type="component" value="Chromosome"/>
</dbReference>
<protein>
    <submittedName>
        <fullName evidence="1">Uncharacterized protein</fullName>
    </submittedName>
</protein>
<accession>A0A5C0VEF0</accession>
<dbReference type="EMBL" id="CP043329">
    <property type="protein sequence ID" value="QEK51055.1"/>
    <property type="molecule type" value="Genomic_DNA"/>
</dbReference>
<sequence>MRVVAELPHPECKITIFSMNMKYIIKFEQGTLEQTYKLSEMDLINGVDSVFELLDEDFIKRVSARFQDMRADFMTTWKKYN</sequence>
<evidence type="ECO:0000313" key="2">
    <source>
        <dbReference type="Proteomes" id="UP000323653"/>
    </source>
</evidence>
<keyword evidence="2" id="KW-1185">Reference proteome</keyword>
<name>A0A5C0VEF0_9SPHI</name>
<reference evidence="1 2" key="1">
    <citation type="submission" date="2019-08" db="EMBL/GenBank/DDBJ databases">
        <title>Pedobacter sp. nov., isolated from Han river, South Korea.</title>
        <authorList>
            <person name="Lee D.-H."/>
            <person name="Kim Y.-S."/>
            <person name="Hwang E.-M."/>
            <person name="Le Tran T.C."/>
            <person name="Cha C.-J."/>
        </authorList>
    </citation>
    <scope>NUCLEOTIDE SEQUENCE [LARGE SCALE GENOMIC DNA]</scope>
    <source>
        <strain evidence="1 2">CJ43</strain>
    </source>
</reference>
<dbReference type="KEGG" id="pej:FYC62_04735"/>
<organism evidence="1 2">
    <name type="scientific">Pedobacter aquae</name>
    <dbReference type="NCBI Taxonomy" id="2605747"/>
    <lineage>
        <taxon>Bacteria</taxon>
        <taxon>Pseudomonadati</taxon>
        <taxon>Bacteroidota</taxon>
        <taxon>Sphingobacteriia</taxon>
        <taxon>Sphingobacteriales</taxon>
        <taxon>Sphingobacteriaceae</taxon>
        <taxon>Pedobacter</taxon>
    </lineage>
</organism>